<dbReference type="EMBL" id="CP157390">
    <property type="protein sequence ID" value="XBM49384.1"/>
    <property type="molecule type" value="Genomic_DNA"/>
</dbReference>
<sequence>MSRIVVIGGTGLIGSKVVSRLIEHGHDAVAASPNSGVDTITGEGLDAALAGASTVLDVSNSPSFADDDVMAFFTTATTNIIAAAKKAGVGHYVALSVVGSERMTDSGYMRAKVAQEKLIAGSGIPYSLVHATQFFEFVTSIAASGTVGDEVHLSHAQIRPMAAEDVATAVARVTAHEPLNATLEVAGPEQFGLDDLIRTGLAFRGDPRTVVADPDALYFGQRLTDDMLLPGPDATIAETRFADWLPDNPPPAPRAAN</sequence>
<feature type="domain" description="NAD(P)-binding" evidence="2">
    <location>
        <begin position="8"/>
        <end position="176"/>
    </location>
</feature>
<gene>
    <name evidence="3" type="ORF">AAME72_05860</name>
</gene>
<dbReference type="RefSeq" id="WP_348789302.1">
    <property type="nucleotide sequence ID" value="NZ_CP157390.1"/>
</dbReference>
<keyword evidence="1" id="KW-0521">NADP</keyword>
<dbReference type="Pfam" id="PF13460">
    <property type="entry name" value="NAD_binding_10"/>
    <property type="match status" value="1"/>
</dbReference>
<dbReference type="InterPro" id="IPR036291">
    <property type="entry name" value="NAD(P)-bd_dom_sf"/>
</dbReference>
<evidence type="ECO:0000313" key="3">
    <source>
        <dbReference type="EMBL" id="XBM49384.1"/>
    </source>
</evidence>
<organism evidence="3">
    <name type="scientific">Leifsonia sp. NPDC080035</name>
    <dbReference type="NCBI Taxonomy" id="3143936"/>
    <lineage>
        <taxon>Bacteria</taxon>
        <taxon>Bacillati</taxon>
        <taxon>Actinomycetota</taxon>
        <taxon>Actinomycetes</taxon>
        <taxon>Micrococcales</taxon>
        <taxon>Microbacteriaceae</taxon>
        <taxon>Leifsonia</taxon>
    </lineage>
</organism>
<protein>
    <submittedName>
        <fullName evidence="3">NmrA family NAD(P)-binding protein</fullName>
    </submittedName>
</protein>
<evidence type="ECO:0000259" key="2">
    <source>
        <dbReference type="Pfam" id="PF13460"/>
    </source>
</evidence>
<dbReference type="AlphaFoldDB" id="A0AAU7GHE2"/>
<dbReference type="InterPro" id="IPR016040">
    <property type="entry name" value="NAD(P)-bd_dom"/>
</dbReference>
<dbReference type="PANTHER" id="PTHR42748">
    <property type="entry name" value="NITROGEN METABOLITE REPRESSION PROTEIN NMRA FAMILY MEMBER"/>
    <property type="match status" value="1"/>
</dbReference>
<accession>A0AAU7GHE2</accession>
<dbReference type="PANTHER" id="PTHR42748:SF3">
    <property type="entry name" value="BLL4366 PROTEIN"/>
    <property type="match status" value="1"/>
</dbReference>
<dbReference type="InterPro" id="IPR051164">
    <property type="entry name" value="NmrA-like_oxidored"/>
</dbReference>
<name>A0AAU7GHE2_9MICO</name>
<proteinExistence type="predicted"/>
<dbReference type="Gene3D" id="3.40.50.720">
    <property type="entry name" value="NAD(P)-binding Rossmann-like Domain"/>
    <property type="match status" value="1"/>
</dbReference>
<dbReference type="SUPFAM" id="SSF51735">
    <property type="entry name" value="NAD(P)-binding Rossmann-fold domains"/>
    <property type="match status" value="1"/>
</dbReference>
<evidence type="ECO:0000256" key="1">
    <source>
        <dbReference type="ARBA" id="ARBA00022857"/>
    </source>
</evidence>
<reference evidence="3" key="1">
    <citation type="submission" date="2024-05" db="EMBL/GenBank/DDBJ databases">
        <title>The Natural Products Discovery Center: Release of the First 8490 Sequenced Strains for Exploring Actinobacteria Biosynthetic Diversity.</title>
        <authorList>
            <person name="Kalkreuter E."/>
            <person name="Kautsar S.A."/>
            <person name="Yang D."/>
            <person name="Bader C.D."/>
            <person name="Teijaro C.N."/>
            <person name="Fluegel L."/>
            <person name="Davis C.M."/>
            <person name="Simpson J.R."/>
            <person name="Lauterbach L."/>
            <person name="Steele A.D."/>
            <person name="Gui C."/>
            <person name="Meng S."/>
            <person name="Li G."/>
            <person name="Viehrig K."/>
            <person name="Ye F."/>
            <person name="Su P."/>
            <person name="Kiefer A.F."/>
            <person name="Nichols A."/>
            <person name="Cepeda A.J."/>
            <person name="Yan W."/>
            <person name="Fan B."/>
            <person name="Jiang Y."/>
            <person name="Adhikari A."/>
            <person name="Zheng C.-J."/>
            <person name="Schuster L."/>
            <person name="Cowan T.M."/>
            <person name="Smanski M.J."/>
            <person name="Chevrette M.G."/>
            <person name="de Carvalho L.P.S."/>
            <person name="Shen B."/>
        </authorList>
    </citation>
    <scope>NUCLEOTIDE SEQUENCE</scope>
    <source>
        <strain evidence="3">NPDC080035</strain>
    </source>
</reference>